<evidence type="ECO:0000256" key="11">
    <source>
        <dbReference type="ARBA" id="ARBA00022990"/>
    </source>
</evidence>
<comment type="function">
    <text evidence="1">Accessory subunit of the mitochondrial membrane respiratory chain NADH dehydrogenase (Complex I), that is believed to be not involved in catalysis. Complex I functions in the transfer of electrons from NADH to the respiratory chain. The immediate electron acceptor for the enzyme is believed to be ubiquinone.</text>
</comment>
<keyword evidence="12" id="KW-0496">Mitochondrion</keyword>
<keyword evidence="13" id="KW-0472">Membrane</keyword>
<dbReference type="EMBL" id="JACTNZ010000005">
    <property type="protein sequence ID" value="KAG5547826.1"/>
    <property type="molecule type" value="Genomic_DNA"/>
</dbReference>
<evidence type="ECO:0000256" key="2">
    <source>
        <dbReference type="ARBA" id="ARBA00004443"/>
    </source>
</evidence>
<keyword evidence="18" id="KW-1185">Reference proteome</keyword>
<evidence type="ECO:0000256" key="15">
    <source>
        <dbReference type="ARBA" id="ARBA00032528"/>
    </source>
</evidence>
<evidence type="ECO:0000256" key="6">
    <source>
        <dbReference type="ARBA" id="ARBA00022448"/>
    </source>
</evidence>
<protein>
    <recommendedName>
        <fullName evidence="5">NADH dehydrogenase [ubiquinone] 1 beta subcomplex subunit 9</fullName>
    </recommendedName>
    <alternativeName>
        <fullName evidence="14">Complex I-B22</fullName>
    </alternativeName>
    <alternativeName>
        <fullName evidence="15">NADH-ubiquinone oxidoreductase B22 subunit</fullName>
    </alternativeName>
</protein>
<keyword evidence="7" id="KW-0597">Phosphoprotein</keyword>
<dbReference type="Pfam" id="PF05347">
    <property type="entry name" value="Complex1_LYR"/>
    <property type="match status" value="1"/>
</dbReference>
<dbReference type="InterPro" id="IPR008011">
    <property type="entry name" value="Complex1_LYR_dom"/>
</dbReference>
<proteinExistence type="inferred from homology"/>
<accession>A0AAV6K611</accession>
<organism evidence="17 18">
    <name type="scientific">Rhododendron griersonianum</name>
    <dbReference type="NCBI Taxonomy" id="479676"/>
    <lineage>
        <taxon>Eukaryota</taxon>
        <taxon>Viridiplantae</taxon>
        <taxon>Streptophyta</taxon>
        <taxon>Embryophyta</taxon>
        <taxon>Tracheophyta</taxon>
        <taxon>Spermatophyta</taxon>
        <taxon>Magnoliopsida</taxon>
        <taxon>eudicotyledons</taxon>
        <taxon>Gunneridae</taxon>
        <taxon>Pentapetalae</taxon>
        <taxon>asterids</taxon>
        <taxon>Ericales</taxon>
        <taxon>Ericaceae</taxon>
        <taxon>Ericoideae</taxon>
        <taxon>Rhodoreae</taxon>
        <taxon>Rhododendron</taxon>
    </lineage>
</organism>
<comment type="subcellular location">
    <subcellularLocation>
        <location evidence="2">Mitochondrion inner membrane</location>
        <topology evidence="2">Peripheral membrane protein</topology>
        <orientation evidence="2">Matrix side</orientation>
    </subcellularLocation>
</comment>
<dbReference type="CDD" id="cd20263">
    <property type="entry name" value="Complex1_LYR_NDUFB9_LYRM3"/>
    <property type="match status" value="1"/>
</dbReference>
<feature type="domain" description="Complex 1 LYR protein" evidence="16">
    <location>
        <begin position="17"/>
        <end position="71"/>
    </location>
</feature>
<keyword evidence="10" id="KW-0249">Electron transport</keyword>
<dbReference type="AlphaFoldDB" id="A0AAV6K611"/>
<gene>
    <name evidence="17" type="ORF">RHGRI_013494</name>
</gene>
<comment type="subunit">
    <text evidence="4">Mammalian complex I is composed of 45 different subunits.</text>
</comment>
<dbReference type="InterPro" id="IPR045292">
    <property type="entry name" value="Complex1_LYR_NDUFB9_LYRM3"/>
</dbReference>
<dbReference type="GO" id="GO:0005743">
    <property type="term" value="C:mitochondrial inner membrane"/>
    <property type="evidence" value="ECO:0007669"/>
    <property type="project" value="UniProtKB-SubCell"/>
</dbReference>
<evidence type="ECO:0000256" key="13">
    <source>
        <dbReference type="ARBA" id="ARBA00023136"/>
    </source>
</evidence>
<dbReference type="InterPro" id="IPR033034">
    <property type="entry name" value="NDUFB9"/>
</dbReference>
<comment type="similarity">
    <text evidence="3">Belongs to the complex I LYR family.</text>
</comment>
<evidence type="ECO:0000256" key="10">
    <source>
        <dbReference type="ARBA" id="ARBA00022982"/>
    </source>
</evidence>
<evidence type="ECO:0000256" key="5">
    <source>
        <dbReference type="ARBA" id="ARBA00018684"/>
    </source>
</evidence>
<dbReference type="PANTHER" id="PTHR12868">
    <property type="entry name" value="NADH-UBIQUINONE OXIDOREDUCTASE B22 SUBUNIT"/>
    <property type="match status" value="1"/>
</dbReference>
<evidence type="ECO:0000256" key="9">
    <source>
        <dbReference type="ARBA" id="ARBA00022792"/>
    </source>
</evidence>
<dbReference type="PANTHER" id="PTHR12868:SF0">
    <property type="entry name" value="NADH DEHYDROGENASE [UBIQUINONE] 1 BETA SUBCOMPLEX SUBUNIT 9"/>
    <property type="match status" value="1"/>
</dbReference>
<evidence type="ECO:0000256" key="4">
    <source>
        <dbReference type="ARBA" id="ARBA00011790"/>
    </source>
</evidence>
<evidence type="ECO:0000256" key="7">
    <source>
        <dbReference type="ARBA" id="ARBA00022553"/>
    </source>
</evidence>
<evidence type="ECO:0000256" key="8">
    <source>
        <dbReference type="ARBA" id="ARBA00022660"/>
    </source>
</evidence>
<sequence length="209" mass="23823">MSAPASYLARRAAQKERVRILYRRALKETLNWAVHRHLFYRDASEMREKFDANKNVESLETIDRLLEDGEAAYNKWRHPDPYIVPWAPGGSKFTRNPPPPPGAFLLYFSLSKCPVKGSEGSYDLPNVPEVLYFSLSKCPVKGSEGSYDLPNVPEVSKKENLKIVLSMDMTDKGGFSIHHRVCVVFNDALNVLRRSVVLYLFIFETDSLP</sequence>
<keyword evidence="11" id="KW-0007">Acetylation</keyword>
<dbReference type="Proteomes" id="UP000823749">
    <property type="component" value="Chromosome 5"/>
</dbReference>
<keyword evidence="8" id="KW-0679">Respiratory chain</keyword>
<evidence type="ECO:0000259" key="16">
    <source>
        <dbReference type="Pfam" id="PF05347"/>
    </source>
</evidence>
<dbReference type="GO" id="GO:0006120">
    <property type="term" value="P:mitochondrial electron transport, NADH to ubiquinone"/>
    <property type="evidence" value="ECO:0007669"/>
    <property type="project" value="InterPro"/>
</dbReference>
<reference evidence="17" key="1">
    <citation type="submission" date="2020-08" db="EMBL/GenBank/DDBJ databases">
        <title>Plant Genome Project.</title>
        <authorList>
            <person name="Zhang R.-G."/>
        </authorList>
    </citation>
    <scope>NUCLEOTIDE SEQUENCE</scope>
    <source>
        <strain evidence="17">WSP0</strain>
        <tissue evidence="17">Leaf</tissue>
    </source>
</reference>
<comment type="caution">
    <text evidence="17">The sequence shown here is derived from an EMBL/GenBank/DDBJ whole genome shotgun (WGS) entry which is preliminary data.</text>
</comment>
<name>A0AAV6K611_9ERIC</name>
<evidence type="ECO:0000313" key="17">
    <source>
        <dbReference type="EMBL" id="KAG5547826.1"/>
    </source>
</evidence>
<keyword evidence="6" id="KW-0813">Transport</keyword>
<evidence type="ECO:0000256" key="14">
    <source>
        <dbReference type="ARBA" id="ARBA00030192"/>
    </source>
</evidence>
<evidence type="ECO:0000256" key="1">
    <source>
        <dbReference type="ARBA" id="ARBA00002920"/>
    </source>
</evidence>
<evidence type="ECO:0000313" key="18">
    <source>
        <dbReference type="Proteomes" id="UP000823749"/>
    </source>
</evidence>
<keyword evidence="9" id="KW-0999">Mitochondrion inner membrane</keyword>
<evidence type="ECO:0000256" key="3">
    <source>
        <dbReference type="ARBA" id="ARBA00009508"/>
    </source>
</evidence>
<evidence type="ECO:0000256" key="12">
    <source>
        <dbReference type="ARBA" id="ARBA00023128"/>
    </source>
</evidence>